<accession>A0A1I4CPR3</accession>
<name>A0A1I4CPR3_9HYPH</name>
<dbReference type="AlphaFoldDB" id="A0A1I4CPR3"/>
<dbReference type="EMBL" id="FOSN01000025">
    <property type="protein sequence ID" value="SFK82259.1"/>
    <property type="molecule type" value="Genomic_DNA"/>
</dbReference>
<dbReference type="Gene3D" id="3.90.280.10">
    <property type="entry name" value="PEBP-like"/>
    <property type="match status" value="1"/>
</dbReference>
<feature type="signal peptide" evidence="1">
    <location>
        <begin position="1"/>
        <end position="24"/>
    </location>
</feature>
<evidence type="ECO:0000256" key="1">
    <source>
        <dbReference type="SAM" id="SignalP"/>
    </source>
</evidence>
<keyword evidence="1" id="KW-0732">Signal</keyword>
<dbReference type="InterPro" id="IPR036610">
    <property type="entry name" value="PEBP-like_sf"/>
</dbReference>
<proteinExistence type="predicted"/>
<gene>
    <name evidence="2" type="ORF">SAMN05444581_12512</name>
</gene>
<sequence>MRPPARLFWFATVFVLASKHGALAFEARFSWSGITACGKVSPAFTIHDAPKGTESLHFTMTDKDAPNFLHGGGNVQYNGGGYVPEGAINYIGPCPPAGAVHRYVWTIEAWDKSGKRVGRTTAEGSFQAP</sequence>
<dbReference type="RefSeq" id="WP_091686234.1">
    <property type="nucleotide sequence ID" value="NZ_FOSN01000025.1"/>
</dbReference>
<dbReference type="InterPro" id="IPR008914">
    <property type="entry name" value="PEBP"/>
</dbReference>
<evidence type="ECO:0000313" key="2">
    <source>
        <dbReference type="EMBL" id="SFK82259.1"/>
    </source>
</evidence>
<protein>
    <recommendedName>
        <fullName evidence="4">Phospholipid-binding protein, PBP family</fullName>
    </recommendedName>
</protein>
<dbReference type="SUPFAM" id="SSF49777">
    <property type="entry name" value="PEBP-like"/>
    <property type="match status" value="1"/>
</dbReference>
<dbReference type="Proteomes" id="UP000198755">
    <property type="component" value="Unassembled WGS sequence"/>
</dbReference>
<dbReference type="Pfam" id="PF01161">
    <property type="entry name" value="PBP"/>
    <property type="match status" value="1"/>
</dbReference>
<organism evidence="2 3">
    <name type="scientific">Methylocapsa palsarum</name>
    <dbReference type="NCBI Taxonomy" id="1612308"/>
    <lineage>
        <taxon>Bacteria</taxon>
        <taxon>Pseudomonadati</taxon>
        <taxon>Pseudomonadota</taxon>
        <taxon>Alphaproteobacteria</taxon>
        <taxon>Hyphomicrobiales</taxon>
        <taxon>Beijerinckiaceae</taxon>
        <taxon>Methylocapsa</taxon>
    </lineage>
</organism>
<dbReference type="OrthoDB" id="9797506at2"/>
<evidence type="ECO:0000313" key="3">
    <source>
        <dbReference type="Proteomes" id="UP000198755"/>
    </source>
</evidence>
<keyword evidence="3" id="KW-1185">Reference proteome</keyword>
<reference evidence="2 3" key="1">
    <citation type="submission" date="2016-10" db="EMBL/GenBank/DDBJ databases">
        <authorList>
            <person name="de Groot N.N."/>
        </authorList>
    </citation>
    <scope>NUCLEOTIDE SEQUENCE [LARGE SCALE GENOMIC DNA]</scope>
    <source>
        <strain evidence="2 3">NE2</strain>
    </source>
</reference>
<evidence type="ECO:0008006" key="4">
    <source>
        <dbReference type="Google" id="ProtNLM"/>
    </source>
</evidence>
<feature type="chain" id="PRO_5011583981" description="Phospholipid-binding protein, PBP family" evidence="1">
    <location>
        <begin position="25"/>
        <end position="129"/>
    </location>
</feature>
<dbReference type="STRING" id="1612308.SAMN05444581_12512"/>